<keyword evidence="1" id="KW-0472">Membrane</keyword>
<evidence type="ECO:0008006" key="4">
    <source>
        <dbReference type="Google" id="ProtNLM"/>
    </source>
</evidence>
<keyword evidence="3" id="KW-1185">Reference proteome</keyword>
<protein>
    <recommendedName>
        <fullName evidence="4">DUF2141 domain-containing protein</fullName>
    </recommendedName>
</protein>
<sequence length="170" mass="18586">MFSCPIIRMAAMHRKVSLSFDRFCTTTLSSTWLAVLVFMISVMLLGGIANAARLKVTVDDIHVGPGSIRVALYANDDSFRHEERASRIISTAANSESISVTFNDLPAGQYAVVAYHDANDNKKLDLKLGMFPEEGWGLSNDPTVIGPPRFGPSAFDVANSNTNIVVHLHY</sequence>
<proteinExistence type="predicted"/>
<dbReference type="Proteomes" id="UP000001695">
    <property type="component" value="Chromosome"/>
</dbReference>
<dbReference type="AlphaFoldDB" id="B2IIY0"/>
<reference evidence="2 3" key="2">
    <citation type="journal article" date="2010" name="J. Bacteriol.">
        <title>Complete genome sequence of Beijerinckia indica subsp. indica.</title>
        <authorList>
            <person name="Tamas I."/>
            <person name="Dedysh S.N."/>
            <person name="Liesack W."/>
            <person name="Stott M.B."/>
            <person name="Alam M."/>
            <person name="Murrell J.C."/>
            <person name="Dunfield P.F."/>
        </authorList>
    </citation>
    <scope>NUCLEOTIDE SEQUENCE [LARGE SCALE GENOMIC DNA]</scope>
    <source>
        <strain evidence="3">ATCC 9039 / DSM 1715 / NCIMB 8712</strain>
    </source>
</reference>
<feature type="transmembrane region" description="Helical" evidence="1">
    <location>
        <begin position="32"/>
        <end position="52"/>
    </location>
</feature>
<dbReference type="STRING" id="395963.Bind_2599"/>
<evidence type="ECO:0000313" key="2">
    <source>
        <dbReference type="EMBL" id="ACB96192.1"/>
    </source>
</evidence>
<dbReference type="EMBL" id="CP001016">
    <property type="protein sequence ID" value="ACB96192.1"/>
    <property type="molecule type" value="Genomic_DNA"/>
</dbReference>
<gene>
    <name evidence="2" type="ordered locus">Bind_2599</name>
</gene>
<dbReference type="KEGG" id="bid:Bind_2599"/>
<keyword evidence="1" id="KW-1133">Transmembrane helix</keyword>
<reference evidence="3" key="1">
    <citation type="submission" date="2008-03" db="EMBL/GenBank/DDBJ databases">
        <title>Complete sequence of chromosome of Beijerinckia indica subsp. indica ATCC 9039.</title>
        <authorList>
            <consortium name="US DOE Joint Genome Institute"/>
            <person name="Copeland A."/>
            <person name="Lucas S."/>
            <person name="Lapidus A."/>
            <person name="Glavina del Rio T."/>
            <person name="Dalin E."/>
            <person name="Tice H."/>
            <person name="Bruce D."/>
            <person name="Goodwin L."/>
            <person name="Pitluck S."/>
            <person name="LaButti K."/>
            <person name="Schmutz J."/>
            <person name="Larimer F."/>
            <person name="Land M."/>
            <person name="Hauser L."/>
            <person name="Kyrpides N."/>
            <person name="Mikhailova N."/>
            <person name="Dunfield P.F."/>
            <person name="Dedysh S.N."/>
            <person name="Liesack W."/>
            <person name="Saw J.H."/>
            <person name="Alam M."/>
            <person name="Chen Y."/>
            <person name="Murrell J.C."/>
            <person name="Richardson P."/>
        </authorList>
    </citation>
    <scope>NUCLEOTIDE SEQUENCE [LARGE SCALE GENOMIC DNA]</scope>
    <source>
        <strain evidence="3">ATCC 9039 / DSM 1715 / NCIMB 8712</strain>
    </source>
</reference>
<dbReference type="InterPro" id="IPR018673">
    <property type="entry name" value="DUF2141"/>
</dbReference>
<evidence type="ECO:0000256" key="1">
    <source>
        <dbReference type="SAM" id="Phobius"/>
    </source>
</evidence>
<keyword evidence="1" id="KW-0812">Transmembrane</keyword>
<organism evidence="2 3">
    <name type="scientific">Beijerinckia indica subsp. indica (strain ATCC 9039 / DSM 1715 / NCIMB 8712)</name>
    <dbReference type="NCBI Taxonomy" id="395963"/>
    <lineage>
        <taxon>Bacteria</taxon>
        <taxon>Pseudomonadati</taxon>
        <taxon>Pseudomonadota</taxon>
        <taxon>Alphaproteobacteria</taxon>
        <taxon>Hyphomicrobiales</taxon>
        <taxon>Beijerinckiaceae</taxon>
        <taxon>Beijerinckia</taxon>
    </lineage>
</organism>
<name>B2IIY0_BEII9</name>
<dbReference type="HOGENOM" id="CLU_125018_0_1_5"/>
<dbReference type="eggNOG" id="COG4704">
    <property type="taxonomic scope" value="Bacteria"/>
</dbReference>
<accession>B2IIY0</accession>
<dbReference type="Pfam" id="PF09912">
    <property type="entry name" value="DUF2141"/>
    <property type="match status" value="1"/>
</dbReference>
<evidence type="ECO:0000313" key="3">
    <source>
        <dbReference type="Proteomes" id="UP000001695"/>
    </source>
</evidence>